<dbReference type="AlphaFoldDB" id="A0A0S2M045"/>
<reference evidence="3" key="1">
    <citation type="submission" date="2015-11" db="EMBL/GenBank/DDBJ databases">
        <authorList>
            <person name="Kumar R."/>
            <person name="Singh D."/>
            <person name="Swarnkar M.K."/>
            <person name="Singh A.K."/>
            <person name="Kumar S."/>
        </authorList>
    </citation>
    <scope>NUCLEOTIDE SEQUENCE [LARGE SCALE GENOMIC DNA]</scope>
    <source>
        <strain evidence="3">ERGS4:06</strain>
    </source>
</reference>
<evidence type="ECO:0000313" key="3">
    <source>
        <dbReference type="Proteomes" id="UP000059574"/>
    </source>
</evidence>
<evidence type="ECO:0008006" key="4">
    <source>
        <dbReference type="Google" id="ProtNLM"/>
    </source>
</evidence>
<dbReference type="Proteomes" id="UP000059574">
    <property type="component" value="Chromosome"/>
</dbReference>
<name>A0A0S2M045_9MICC</name>
<keyword evidence="1" id="KW-1133">Transmembrane helix</keyword>
<keyword evidence="1" id="KW-0812">Transmembrane</keyword>
<feature type="transmembrane region" description="Helical" evidence="1">
    <location>
        <begin position="50"/>
        <end position="68"/>
    </location>
</feature>
<dbReference type="RefSeq" id="WP_062289108.1">
    <property type="nucleotide sequence ID" value="NZ_CP013200.1"/>
</dbReference>
<proteinExistence type="predicted"/>
<accession>A0A0S2M045</accession>
<dbReference type="EMBL" id="CP013200">
    <property type="protein sequence ID" value="ALO67071.1"/>
    <property type="molecule type" value="Genomic_DNA"/>
</dbReference>
<gene>
    <name evidence="2" type="ORF">AS189_11900</name>
</gene>
<sequence>MSASIPQRHDLLGIVLRLLISAALAIDAVVHLRLASYYQSAAPAGIGQGNLFRIEAAAAILAGLYVLLRGSRPAYAAAFIVAAGGVVAVLLYRYVNVPAFGPFPAMYEPIWFFQKSLSAVAQAAAAALAAVGLFRPRHSKTLRR</sequence>
<feature type="transmembrane region" description="Helical" evidence="1">
    <location>
        <begin position="115"/>
        <end position="134"/>
    </location>
</feature>
<protein>
    <recommendedName>
        <fullName evidence="4">Integral membrane protein</fullName>
    </recommendedName>
</protein>
<evidence type="ECO:0000313" key="2">
    <source>
        <dbReference type="EMBL" id="ALO67071.1"/>
    </source>
</evidence>
<evidence type="ECO:0000256" key="1">
    <source>
        <dbReference type="SAM" id="Phobius"/>
    </source>
</evidence>
<keyword evidence="1" id="KW-0472">Membrane</keyword>
<feature type="transmembrane region" description="Helical" evidence="1">
    <location>
        <begin position="12"/>
        <end position="30"/>
    </location>
</feature>
<feature type="transmembrane region" description="Helical" evidence="1">
    <location>
        <begin position="75"/>
        <end position="95"/>
    </location>
</feature>
<reference evidence="2 3" key="2">
    <citation type="journal article" date="2016" name="J. Biotechnol.">
        <title>Complete genome sequence of Arthrobacter alpinus ERGS4:06, a yellow pigmented bacterium tolerant to cold and radiations isolated from Sikkim Himalaya.</title>
        <authorList>
            <person name="Kumar R."/>
            <person name="Singh D."/>
            <person name="Swarnkar M.K."/>
            <person name="Singh A.K."/>
            <person name="Kumar S."/>
        </authorList>
    </citation>
    <scope>NUCLEOTIDE SEQUENCE [LARGE SCALE GENOMIC DNA]</scope>
    <source>
        <strain evidence="2 3">ERGS4:06</strain>
    </source>
</reference>
<organism evidence="2 3">
    <name type="scientific">Arthrobacter alpinus</name>
    <dbReference type="NCBI Taxonomy" id="656366"/>
    <lineage>
        <taxon>Bacteria</taxon>
        <taxon>Bacillati</taxon>
        <taxon>Actinomycetota</taxon>
        <taxon>Actinomycetes</taxon>
        <taxon>Micrococcales</taxon>
        <taxon>Micrococcaceae</taxon>
        <taxon>Arthrobacter</taxon>
    </lineage>
</organism>
<dbReference type="OrthoDB" id="3297181at2"/>